<evidence type="ECO:0000313" key="3">
    <source>
        <dbReference type="Proteomes" id="UP001239445"/>
    </source>
</evidence>
<evidence type="ECO:0000313" key="2">
    <source>
        <dbReference type="EMBL" id="KAK1751516.1"/>
    </source>
</evidence>
<dbReference type="AlphaFoldDB" id="A0AAJ0B4J1"/>
<feature type="transmembrane region" description="Helical" evidence="1">
    <location>
        <begin position="252"/>
        <end position="277"/>
    </location>
</feature>
<dbReference type="Proteomes" id="UP001239445">
    <property type="component" value="Unassembled WGS sequence"/>
</dbReference>
<comment type="caution">
    <text evidence="2">The sequence shown here is derived from an EMBL/GenBank/DDBJ whole genome shotgun (WGS) entry which is preliminary data.</text>
</comment>
<accession>A0AAJ0B4J1</accession>
<organism evidence="2 3">
    <name type="scientific">Echria macrotheca</name>
    <dbReference type="NCBI Taxonomy" id="438768"/>
    <lineage>
        <taxon>Eukaryota</taxon>
        <taxon>Fungi</taxon>
        <taxon>Dikarya</taxon>
        <taxon>Ascomycota</taxon>
        <taxon>Pezizomycotina</taxon>
        <taxon>Sordariomycetes</taxon>
        <taxon>Sordariomycetidae</taxon>
        <taxon>Sordariales</taxon>
        <taxon>Schizotheciaceae</taxon>
        <taxon>Echria</taxon>
    </lineage>
</organism>
<sequence length="392" mass="42221">MPRYHRVLSPAASAFSAILSAFIGSVINGLTNGWLVAFMTGWIAWMALFRVLVGGLYMVVRSVTDSWGPGRPPDYVDPAIPMASAGDDNTDPESSSAHLATNTTYQANGMQQPVSSSIWRHRHHPMTKVPKPHFRQLATNIWPSAAVVRGIEQPYPESIPQQPPMYMHPKSSILTPRADLDRNVTFLGWLSLGYTAIFAPITQILFVAANASRHGVGAAKIVKGLTVAVTALPLCVDCRVRYADSLRFGRWACNVVLATSCLLQGGLCAFLLVTGLLDVSRPDEDGPFAGVSTGPPTPIIAAVYVVFSLIWMAASFAILPMRDGGRKGAGKTHWAGYILDIGMGAFAGIFLAVPAFVLYSGATFHSGSDGMTGLSAYLQCERQTWKKFSAVF</sequence>
<keyword evidence="1" id="KW-0472">Membrane</keyword>
<feature type="transmembrane region" description="Helical" evidence="1">
    <location>
        <begin position="186"/>
        <end position="209"/>
    </location>
</feature>
<feature type="transmembrane region" description="Helical" evidence="1">
    <location>
        <begin position="221"/>
        <end position="240"/>
    </location>
</feature>
<proteinExistence type="predicted"/>
<gene>
    <name evidence="2" type="ORF">QBC47DRAFT_434690</name>
</gene>
<keyword evidence="1" id="KW-0812">Transmembrane</keyword>
<keyword evidence="1" id="KW-1133">Transmembrane helix</keyword>
<feature type="transmembrane region" description="Helical" evidence="1">
    <location>
        <begin position="33"/>
        <end position="53"/>
    </location>
</feature>
<dbReference type="EMBL" id="MU839842">
    <property type="protein sequence ID" value="KAK1751516.1"/>
    <property type="molecule type" value="Genomic_DNA"/>
</dbReference>
<feature type="transmembrane region" description="Helical" evidence="1">
    <location>
        <begin position="334"/>
        <end position="359"/>
    </location>
</feature>
<protein>
    <submittedName>
        <fullName evidence="2">Uncharacterized protein</fullName>
    </submittedName>
</protein>
<keyword evidence="3" id="KW-1185">Reference proteome</keyword>
<evidence type="ECO:0000256" key="1">
    <source>
        <dbReference type="SAM" id="Phobius"/>
    </source>
</evidence>
<name>A0AAJ0B4J1_9PEZI</name>
<feature type="transmembrane region" description="Helical" evidence="1">
    <location>
        <begin position="7"/>
        <end position="27"/>
    </location>
</feature>
<feature type="transmembrane region" description="Helical" evidence="1">
    <location>
        <begin position="297"/>
        <end position="322"/>
    </location>
</feature>
<reference evidence="2" key="1">
    <citation type="submission" date="2023-06" db="EMBL/GenBank/DDBJ databases">
        <title>Genome-scale phylogeny and comparative genomics of the fungal order Sordariales.</title>
        <authorList>
            <consortium name="Lawrence Berkeley National Laboratory"/>
            <person name="Hensen N."/>
            <person name="Bonometti L."/>
            <person name="Westerberg I."/>
            <person name="Brannstrom I.O."/>
            <person name="Guillou S."/>
            <person name="Cros-Aarteil S."/>
            <person name="Calhoun S."/>
            <person name="Haridas S."/>
            <person name="Kuo A."/>
            <person name="Mondo S."/>
            <person name="Pangilinan J."/>
            <person name="Riley R."/>
            <person name="Labutti K."/>
            <person name="Andreopoulos B."/>
            <person name="Lipzen A."/>
            <person name="Chen C."/>
            <person name="Yanf M."/>
            <person name="Daum C."/>
            <person name="Ng V."/>
            <person name="Clum A."/>
            <person name="Steindorff A."/>
            <person name="Ohm R."/>
            <person name="Martin F."/>
            <person name="Silar P."/>
            <person name="Natvig D."/>
            <person name="Lalanne C."/>
            <person name="Gautier V."/>
            <person name="Ament-Velasquez S.L."/>
            <person name="Kruys A."/>
            <person name="Hutchinson M.I."/>
            <person name="Powell A.J."/>
            <person name="Barry K."/>
            <person name="Miller A.N."/>
            <person name="Grigoriev I.V."/>
            <person name="Debuchy R."/>
            <person name="Gladieux P."/>
            <person name="Thoren M.H."/>
            <person name="Johannesson H."/>
        </authorList>
    </citation>
    <scope>NUCLEOTIDE SEQUENCE</scope>
    <source>
        <strain evidence="2">PSN4</strain>
    </source>
</reference>